<proteinExistence type="predicted"/>
<comment type="caution">
    <text evidence="2">The sequence shown here is derived from an EMBL/GenBank/DDBJ whole genome shotgun (WGS) entry which is preliminary data.</text>
</comment>
<gene>
    <name evidence="2" type="ORF">LCGC14_2049760</name>
</gene>
<keyword evidence="1" id="KW-1133">Transmembrane helix</keyword>
<keyword evidence="1" id="KW-0812">Transmembrane</keyword>
<accession>A0A0F9FBW1</accession>
<evidence type="ECO:0000313" key="2">
    <source>
        <dbReference type="EMBL" id="KKL75951.1"/>
    </source>
</evidence>
<name>A0A0F9FBW1_9ZZZZ</name>
<protein>
    <submittedName>
        <fullName evidence="2">Uncharacterized protein</fullName>
    </submittedName>
</protein>
<feature type="transmembrane region" description="Helical" evidence="1">
    <location>
        <begin position="7"/>
        <end position="28"/>
    </location>
</feature>
<reference evidence="2" key="1">
    <citation type="journal article" date="2015" name="Nature">
        <title>Complex archaea that bridge the gap between prokaryotes and eukaryotes.</title>
        <authorList>
            <person name="Spang A."/>
            <person name="Saw J.H."/>
            <person name="Jorgensen S.L."/>
            <person name="Zaremba-Niedzwiedzka K."/>
            <person name="Martijn J."/>
            <person name="Lind A.E."/>
            <person name="van Eijk R."/>
            <person name="Schleper C."/>
            <person name="Guy L."/>
            <person name="Ettema T.J."/>
        </authorList>
    </citation>
    <scope>NUCLEOTIDE SEQUENCE</scope>
</reference>
<dbReference type="EMBL" id="LAZR01024203">
    <property type="protein sequence ID" value="KKL75951.1"/>
    <property type="molecule type" value="Genomic_DNA"/>
</dbReference>
<dbReference type="AlphaFoldDB" id="A0A0F9FBW1"/>
<organism evidence="2">
    <name type="scientific">marine sediment metagenome</name>
    <dbReference type="NCBI Taxonomy" id="412755"/>
    <lineage>
        <taxon>unclassified sequences</taxon>
        <taxon>metagenomes</taxon>
        <taxon>ecological metagenomes</taxon>
    </lineage>
</organism>
<evidence type="ECO:0000256" key="1">
    <source>
        <dbReference type="SAM" id="Phobius"/>
    </source>
</evidence>
<feature type="transmembrane region" description="Helical" evidence="1">
    <location>
        <begin position="40"/>
        <end position="58"/>
    </location>
</feature>
<sequence length="77" mass="8648">MQRREAAVQGTASLIGTMTCLTIAVELYEDLTEGKQHFRLPRVMKFIALCGFAFWAVLEAQKVRRRVATLLTPTPVP</sequence>
<keyword evidence="1" id="KW-0472">Membrane</keyword>